<dbReference type="Proteomes" id="UP000461288">
    <property type="component" value="Unassembled WGS sequence"/>
</dbReference>
<dbReference type="GO" id="GO:0005829">
    <property type="term" value="C:cytosol"/>
    <property type="evidence" value="ECO:0007669"/>
    <property type="project" value="TreeGrafter"/>
</dbReference>
<evidence type="ECO:0000256" key="1">
    <source>
        <dbReference type="ARBA" id="ARBA00022490"/>
    </source>
</evidence>
<evidence type="ECO:0000256" key="6">
    <source>
        <dbReference type="SAM" id="MobiDB-lite"/>
    </source>
</evidence>
<comment type="caution">
    <text evidence="7">The sequence shown here is derived from an EMBL/GenBank/DDBJ whole genome shotgun (WGS) entry which is preliminary data.</text>
</comment>
<sequence length="242" mass="27101">MRSTCACSSGRACGPTPCTSLIATPISQTRFDGAGAARPAPPAANAAPAGTDNPPPTGYHGGVFHWTTPMPEYLDDDFSGEKSKSQVKRELQALQDLGERLTTLKPDMQDKLPLTDALRKALVEAPKHKAHIARKRHLQYIGKLMREQDVEAIVAMVDQVDNTTREYNERFHSLERWRDRLIAGDDETLEAFVADYPDTDRQHLRGLIRHAQHEAARNKPPAAARKVFKYIRELDEIQRGLR</sequence>
<keyword evidence="2 5" id="KW-0690">Ribosome biogenesis</keyword>
<keyword evidence="4 5" id="KW-0694">RNA-binding</keyword>
<dbReference type="InterPro" id="IPR006839">
    <property type="entry name" value="DarP"/>
</dbReference>
<dbReference type="SUPFAM" id="SSF158710">
    <property type="entry name" value="PSPTO4464-like"/>
    <property type="match status" value="1"/>
</dbReference>
<reference evidence="7 8" key="1">
    <citation type="submission" date="2019-12" db="EMBL/GenBank/DDBJ databases">
        <title>Draft genome sequence of Pseudomonas otitidis recovered from a chicken carcass.</title>
        <authorList>
            <person name="Vieira T.R."/>
            <person name="Oliviera E.F.C."/>
            <person name="Silva N.M.V."/>
            <person name="Sambrano G.E."/>
            <person name="Cibulski S.P."/>
            <person name="Cardoso M.R.I."/>
        </authorList>
    </citation>
    <scope>NUCLEOTIDE SEQUENCE [LARGE SCALE GENOMIC DNA]</scope>
    <source>
        <strain evidence="7 8">25_K</strain>
    </source>
</reference>
<dbReference type="CDD" id="cd16331">
    <property type="entry name" value="YjgA-like"/>
    <property type="match status" value="1"/>
</dbReference>
<dbReference type="EMBL" id="WTFN01000008">
    <property type="protein sequence ID" value="MWK55367.1"/>
    <property type="molecule type" value="Genomic_DNA"/>
</dbReference>
<feature type="compositionally biased region" description="Low complexity" evidence="6">
    <location>
        <begin position="32"/>
        <end position="52"/>
    </location>
</feature>
<dbReference type="HAMAP" id="MF_00765">
    <property type="entry name" value="DarP"/>
    <property type="match status" value="1"/>
</dbReference>
<comment type="subcellular location">
    <subcellularLocation>
        <location evidence="5">Cytoplasm</location>
    </subcellularLocation>
    <text evidence="5">Associates with late stage pre-50S ribosomal subunits.</text>
</comment>
<dbReference type="GO" id="GO:1902626">
    <property type="term" value="P:assembly of large subunit precursor of preribosome"/>
    <property type="evidence" value="ECO:0007669"/>
    <property type="project" value="UniProtKB-UniRule"/>
</dbReference>
<keyword evidence="1 5" id="KW-0963">Cytoplasm</keyword>
<evidence type="ECO:0000313" key="7">
    <source>
        <dbReference type="EMBL" id="MWK55367.1"/>
    </source>
</evidence>
<dbReference type="GO" id="GO:0019843">
    <property type="term" value="F:rRNA binding"/>
    <property type="evidence" value="ECO:0007669"/>
    <property type="project" value="UniProtKB-UniRule"/>
</dbReference>
<evidence type="ECO:0000256" key="2">
    <source>
        <dbReference type="ARBA" id="ARBA00022517"/>
    </source>
</evidence>
<dbReference type="InterPro" id="IPR023153">
    <property type="entry name" value="DarP_sf"/>
</dbReference>
<proteinExistence type="inferred from homology"/>
<dbReference type="NCBIfam" id="NF003593">
    <property type="entry name" value="PRK05255.1-1"/>
    <property type="match status" value="1"/>
</dbReference>
<evidence type="ECO:0000313" key="8">
    <source>
        <dbReference type="Proteomes" id="UP000461288"/>
    </source>
</evidence>
<dbReference type="FunFam" id="1.10.60.30:FF:000002">
    <property type="entry name" value="UPF0307 protein YjgA"/>
    <property type="match status" value="1"/>
</dbReference>
<dbReference type="Pfam" id="PF04751">
    <property type="entry name" value="DarP"/>
    <property type="match status" value="1"/>
</dbReference>
<dbReference type="PANTHER" id="PTHR38101">
    <property type="entry name" value="UPF0307 PROTEIN YJGA"/>
    <property type="match status" value="1"/>
</dbReference>
<accession>A0A7X3H4S5</accession>
<dbReference type="AlphaFoldDB" id="A0A7X3H4S5"/>
<name>A0A7X3H4S5_9GAMM</name>
<comment type="function">
    <text evidence="5">Member of a network of 50S ribosomal subunit biogenesis factors which assembles along the 30S-50S interface, preventing incorrect 23S rRNA structures from forming. Promotes peptidyl transferase center (PTC) maturation.</text>
</comment>
<organism evidence="7 8">
    <name type="scientific">Metapseudomonas otitidis</name>
    <dbReference type="NCBI Taxonomy" id="319939"/>
    <lineage>
        <taxon>Bacteria</taxon>
        <taxon>Pseudomonadati</taxon>
        <taxon>Pseudomonadota</taxon>
        <taxon>Gammaproteobacteria</taxon>
        <taxon>Pseudomonadales</taxon>
        <taxon>Pseudomonadaceae</taxon>
        <taxon>Metapseudomonas</taxon>
    </lineage>
</organism>
<gene>
    <name evidence="5" type="primary">darP</name>
    <name evidence="7" type="ORF">GO594_05240</name>
</gene>
<dbReference type="Gene3D" id="1.10.60.30">
    <property type="entry name" value="PSPTO4464-like domains"/>
    <property type="match status" value="2"/>
</dbReference>
<keyword evidence="3 5" id="KW-0699">rRNA-binding</keyword>
<dbReference type="PANTHER" id="PTHR38101:SF1">
    <property type="entry name" value="UPF0307 PROTEIN YJGA"/>
    <property type="match status" value="1"/>
</dbReference>
<comment type="similarity">
    <text evidence="5">Belongs to the DarP family.</text>
</comment>
<evidence type="ECO:0000256" key="4">
    <source>
        <dbReference type="ARBA" id="ARBA00022884"/>
    </source>
</evidence>
<evidence type="ECO:0000256" key="5">
    <source>
        <dbReference type="HAMAP-Rule" id="MF_00765"/>
    </source>
</evidence>
<feature type="region of interest" description="Disordered" evidence="6">
    <location>
        <begin position="32"/>
        <end position="62"/>
    </location>
</feature>
<evidence type="ECO:0000256" key="3">
    <source>
        <dbReference type="ARBA" id="ARBA00022730"/>
    </source>
</evidence>
<dbReference type="GO" id="GO:0043022">
    <property type="term" value="F:ribosome binding"/>
    <property type="evidence" value="ECO:0007669"/>
    <property type="project" value="UniProtKB-UniRule"/>
</dbReference>
<protein>
    <recommendedName>
        <fullName evidence="5">Dual-action ribosomal maturation protein DarP</fullName>
    </recommendedName>
    <alternativeName>
        <fullName evidence="5">Large ribosomal subunit assembly factor DarP</fullName>
    </alternativeName>
</protein>